<feature type="non-terminal residue" evidence="4">
    <location>
        <position position="92"/>
    </location>
</feature>
<evidence type="ECO:0000313" key="7">
    <source>
        <dbReference type="Proteomes" id="UP000824469"/>
    </source>
</evidence>
<dbReference type="EMBL" id="JAHRHJ020000005">
    <property type="protein sequence ID" value="KAH9314119.1"/>
    <property type="molecule type" value="Genomic_DNA"/>
</dbReference>
<dbReference type="Proteomes" id="UP000824469">
    <property type="component" value="Unassembled WGS sequence"/>
</dbReference>
<dbReference type="EMBL" id="JAHRHJ020000003">
    <property type="protein sequence ID" value="KAH9323864.1"/>
    <property type="molecule type" value="Genomic_DNA"/>
</dbReference>
<evidence type="ECO:0000313" key="3">
    <source>
        <dbReference type="EMBL" id="KAH9291453.1"/>
    </source>
</evidence>
<organism evidence="4 7">
    <name type="scientific">Taxus chinensis</name>
    <name type="common">Chinese yew</name>
    <name type="synonym">Taxus wallichiana var. chinensis</name>
    <dbReference type="NCBI Taxonomy" id="29808"/>
    <lineage>
        <taxon>Eukaryota</taxon>
        <taxon>Viridiplantae</taxon>
        <taxon>Streptophyta</taxon>
        <taxon>Embryophyta</taxon>
        <taxon>Tracheophyta</taxon>
        <taxon>Spermatophyta</taxon>
        <taxon>Pinopsida</taxon>
        <taxon>Pinidae</taxon>
        <taxon>Conifers II</taxon>
        <taxon>Cupressales</taxon>
        <taxon>Taxaceae</taxon>
        <taxon>Taxus</taxon>
    </lineage>
</organism>
<feature type="region of interest" description="Disordered" evidence="1">
    <location>
        <begin position="71"/>
        <end position="92"/>
    </location>
</feature>
<feature type="compositionally biased region" description="Polar residues" evidence="1">
    <location>
        <begin position="71"/>
        <end position="83"/>
    </location>
</feature>
<name>A0AA38F7X2_TAXCH</name>
<evidence type="ECO:0000313" key="4">
    <source>
        <dbReference type="EMBL" id="KAH9291940.1"/>
    </source>
</evidence>
<evidence type="ECO:0000256" key="1">
    <source>
        <dbReference type="SAM" id="MobiDB-lite"/>
    </source>
</evidence>
<accession>A0AA38F7X2</accession>
<dbReference type="EMBL" id="JAHRHJ020003813">
    <property type="protein sequence ID" value="KAH9290343.1"/>
    <property type="molecule type" value="Genomic_DNA"/>
</dbReference>
<dbReference type="EMBL" id="JAHRHJ020003327">
    <property type="protein sequence ID" value="KAH9291940.1"/>
    <property type="molecule type" value="Genomic_DNA"/>
</dbReference>
<gene>
    <name evidence="6" type="ORF">KI387_018503</name>
    <name evidence="5" type="ORF">KI387_022746</name>
    <name evidence="2" type="ORF">KI387_034460</name>
    <name evidence="4" type="ORF">KI387_042872</name>
    <name evidence="3" type="ORF">KI387_043357</name>
</gene>
<protein>
    <submittedName>
        <fullName evidence="4">Uncharacterized protein</fullName>
    </submittedName>
</protein>
<dbReference type="EMBL" id="JAHRHJ020003597">
    <property type="protein sequence ID" value="KAH9291453.1"/>
    <property type="molecule type" value="Genomic_DNA"/>
</dbReference>
<keyword evidence="7" id="KW-1185">Reference proteome</keyword>
<reference evidence="4 7" key="1">
    <citation type="journal article" date="2021" name="Nat. Plants">
        <title>The Taxus genome provides insights into paclitaxel biosynthesis.</title>
        <authorList>
            <person name="Xiong X."/>
            <person name="Gou J."/>
            <person name="Liao Q."/>
            <person name="Li Y."/>
            <person name="Zhou Q."/>
            <person name="Bi G."/>
            <person name="Li C."/>
            <person name="Du R."/>
            <person name="Wang X."/>
            <person name="Sun T."/>
            <person name="Guo L."/>
            <person name="Liang H."/>
            <person name="Lu P."/>
            <person name="Wu Y."/>
            <person name="Zhang Z."/>
            <person name="Ro D.K."/>
            <person name="Shang Y."/>
            <person name="Huang S."/>
            <person name="Yan J."/>
        </authorList>
    </citation>
    <scope>NUCLEOTIDE SEQUENCE [LARGE SCALE GENOMIC DNA]</scope>
    <source>
        <strain evidence="4">Ta-2019</strain>
    </source>
</reference>
<sequence length="92" mass="10349">MQAMPMGNFGMESHGQTSVEWRNRVKLPSLRGKAEAGARGLVWPSRYAGEIWSNTARRGDFTMAIRHETSAWQENENSAQLEWSESLGESHA</sequence>
<evidence type="ECO:0000313" key="5">
    <source>
        <dbReference type="EMBL" id="KAH9314119.1"/>
    </source>
</evidence>
<proteinExistence type="predicted"/>
<dbReference type="AlphaFoldDB" id="A0AA38F7X2"/>
<evidence type="ECO:0000313" key="6">
    <source>
        <dbReference type="EMBL" id="KAH9323864.1"/>
    </source>
</evidence>
<comment type="caution">
    <text evidence="4">The sequence shown here is derived from an EMBL/GenBank/DDBJ whole genome shotgun (WGS) entry which is preliminary data.</text>
</comment>
<evidence type="ECO:0000313" key="2">
    <source>
        <dbReference type="EMBL" id="KAH9290343.1"/>
    </source>
</evidence>
<feature type="region of interest" description="Disordered" evidence="1">
    <location>
        <begin position="1"/>
        <end position="20"/>
    </location>
</feature>